<gene>
    <name evidence="2" type="ORF">HMPREF9452_00862</name>
</gene>
<feature type="transmembrane region" description="Helical" evidence="1">
    <location>
        <begin position="17"/>
        <end position="35"/>
    </location>
</feature>
<dbReference type="RefSeq" id="WP_009140897.1">
    <property type="nucleotide sequence ID" value="NZ_JH126468.1"/>
</dbReference>
<comment type="caution">
    <text evidence="2">The sequence shown here is derived from an EMBL/GenBank/DDBJ whole genome shotgun (WGS) entry which is preliminary data.</text>
</comment>
<accession>G1WHP9</accession>
<sequence>MVPRPVIEAMVCGLNDVLLPVMGWAAGLAVVWLVVDMYRRGPRG</sequence>
<keyword evidence="1" id="KW-0472">Membrane</keyword>
<evidence type="ECO:0000256" key="1">
    <source>
        <dbReference type="SAM" id="Phobius"/>
    </source>
</evidence>
<dbReference type="GeneID" id="77174622"/>
<evidence type="ECO:0000313" key="2">
    <source>
        <dbReference type="EMBL" id="EGX71474.1"/>
    </source>
</evidence>
<dbReference type="PATRIC" id="fig|742742.3.peg.832"/>
<reference evidence="2 3" key="1">
    <citation type="submission" date="2011-06" db="EMBL/GenBank/DDBJ databases">
        <title>The Genome Sequence of Collinsella tanakaei YIT 12063.</title>
        <authorList>
            <consortium name="The Broad Institute Genome Sequencing Platform"/>
            <person name="Earl A."/>
            <person name="Ward D."/>
            <person name="Feldgarden M."/>
            <person name="Gevers D."/>
            <person name="Morotomi M."/>
            <person name="Young S.K."/>
            <person name="Zeng Q."/>
            <person name="Gargeya S."/>
            <person name="Fitzgerald M."/>
            <person name="Haas B."/>
            <person name="Abouelleil A."/>
            <person name="Alvarado L."/>
            <person name="Arachchi H.M."/>
            <person name="Berlin A."/>
            <person name="Brown A."/>
            <person name="Chapman S.B."/>
            <person name="Chen Z."/>
            <person name="Dunbar C."/>
            <person name="Freedman E."/>
            <person name="Gearin G."/>
            <person name="Gellesch M."/>
            <person name="Goldberg J."/>
            <person name="Griggs A."/>
            <person name="Gujja S."/>
            <person name="Heiman D."/>
            <person name="Howarth C."/>
            <person name="Larson L."/>
            <person name="Lui A."/>
            <person name="MacDonald P.J.P."/>
            <person name="Mehta T."/>
            <person name="Montmayeur A."/>
            <person name="Murphy C."/>
            <person name="Neiman D."/>
            <person name="Pearson M."/>
            <person name="Priest M."/>
            <person name="Roberts A."/>
            <person name="Saif S."/>
            <person name="Shea T."/>
            <person name="Shenoy N."/>
            <person name="Sisk P."/>
            <person name="Stolte C."/>
            <person name="Sykes S."/>
            <person name="Wortman J."/>
            <person name="Nusbaum C."/>
            <person name="Birren B."/>
        </authorList>
    </citation>
    <scope>NUCLEOTIDE SEQUENCE [LARGE SCALE GENOMIC DNA]</scope>
    <source>
        <strain evidence="2 3">YIT 12063</strain>
    </source>
</reference>
<keyword evidence="3" id="KW-1185">Reference proteome</keyword>
<evidence type="ECO:0000313" key="3">
    <source>
        <dbReference type="Proteomes" id="UP000004830"/>
    </source>
</evidence>
<dbReference type="HOGENOM" id="CLU_3214888_0_0_11"/>
<proteinExistence type="predicted"/>
<dbReference type="AlphaFoldDB" id="G1WHP9"/>
<dbReference type="Proteomes" id="UP000004830">
    <property type="component" value="Unassembled WGS sequence"/>
</dbReference>
<protein>
    <submittedName>
        <fullName evidence="2">Uncharacterized protein</fullName>
    </submittedName>
</protein>
<name>G1WHP9_9ACTN</name>
<dbReference type="EMBL" id="ADLS01000011">
    <property type="protein sequence ID" value="EGX71474.1"/>
    <property type="molecule type" value="Genomic_DNA"/>
</dbReference>
<keyword evidence="1" id="KW-1133">Transmembrane helix</keyword>
<dbReference type="STRING" id="742742.HMPREF9452_00862"/>
<keyword evidence="1" id="KW-0812">Transmembrane</keyword>
<organism evidence="2 3">
    <name type="scientific">Collinsella tanakaei YIT 12063</name>
    <dbReference type="NCBI Taxonomy" id="742742"/>
    <lineage>
        <taxon>Bacteria</taxon>
        <taxon>Bacillati</taxon>
        <taxon>Actinomycetota</taxon>
        <taxon>Coriobacteriia</taxon>
        <taxon>Coriobacteriales</taxon>
        <taxon>Coriobacteriaceae</taxon>
        <taxon>Collinsella</taxon>
    </lineage>
</organism>